<dbReference type="InterPro" id="IPR013154">
    <property type="entry name" value="ADH-like_N"/>
</dbReference>
<dbReference type="InterPro" id="IPR013149">
    <property type="entry name" value="ADH-like_C"/>
</dbReference>
<dbReference type="InterPro" id="IPR051397">
    <property type="entry name" value="Zn-ADH-like_protein"/>
</dbReference>
<dbReference type="PANTHER" id="PTHR43677">
    <property type="entry name" value="SHORT-CHAIN DEHYDROGENASE/REDUCTASE"/>
    <property type="match status" value="1"/>
</dbReference>
<gene>
    <name evidence="3" type="ORF">GPECTOR_2g1141</name>
</gene>
<dbReference type="OrthoDB" id="48317at2759"/>
<evidence type="ECO:0000259" key="2">
    <source>
        <dbReference type="SMART" id="SM00829"/>
    </source>
</evidence>
<dbReference type="InterPro" id="IPR011032">
    <property type="entry name" value="GroES-like_sf"/>
</dbReference>
<evidence type="ECO:0000313" key="4">
    <source>
        <dbReference type="Proteomes" id="UP000075714"/>
    </source>
</evidence>
<proteinExistence type="predicted"/>
<dbReference type="PROSITE" id="PS00061">
    <property type="entry name" value="ADH_SHORT"/>
    <property type="match status" value="1"/>
</dbReference>
<dbReference type="STRING" id="33097.A0A150H0H7"/>
<dbReference type="EMBL" id="LSYV01000003">
    <property type="protein sequence ID" value="KXZ55591.1"/>
    <property type="molecule type" value="Genomic_DNA"/>
</dbReference>
<dbReference type="FunFam" id="3.40.50.720:FF:000121">
    <property type="entry name" value="Prostaglandin reductase 2"/>
    <property type="match status" value="1"/>
</dbReference>
<dbReference type="GO" id="GO:0008270">
    <property type="term" value="F:zinc ion binding"/>
    <property type="evidence" value="ECO:0007669"/>
    <property type="project" value="InterPro"/>
</dbReference>
<comment type="caution">
    <text evidence="3">The sequence shown here is derived from an EMBL/GenBank/DDBJ whole genome shotgun (WGS) entry which is preliminary data.</text>
</comment>
<dbReference type="Gene3D" id="3.90.180.10">
    <property type="entry name" value="Medium-chain alcohol dehydrogenases, catalytic domain"/>
    <property type="match status" value="1"/>
</dbReference>
<dbReference type="PRINTS" id="PR00081">
    <property type="entry name" value="GDHRDH"/>
</dbReference>
<dbReference type="PANTHER" id="PTHR43677:SF3">
    <property type="entry name" value="PROSTAGLANDIN REDUCTASE 3"/>
    <property type="match status" value="1"/>
</dbReference>
<name>A0A150H0H7_GONPE</name>
<keyword evidence="1" id="KW-0560">Oxidoreductase</keyword>
<evidence type="ECO:0000313" key="3">
    <source>
        <dbReference type="EMBL" id="KXZ55591.1"/>
    </source>
</evidence>
<feature type="domain" description="Enoyl reductase (ER)" evidence="2">
    <location>
        <begin position="231"/>
        <end position="550"/>
    </location>
</feature>
<dbReference type="InterPro" id="IPR020904">
    <property type="entry name" value="Sc_DH/Rdtase_CS"/>
</dbReference>
<dbReference type="SUPFAM" id="SSF50129">
    <property type="entry name" value="GroES-like"/>
    <property type="match status" value="1"/>
</dbReference>
<dbReference type="Pfam" id="PF08240">
    <property type="entry name" value="ADH_N"/>
    <property type="match status" value="1"/>
</dbReference>
<keyword evidence="4" id="KW-1185">Reference proteome</keyword>
<accession>A0A150H0H7</accession>
<evidence type="ECO:0000256" key="1">
    <source>
        <dbReference type="ARBA" id="ARBA00023002"/>
    </source>
</evidence>
<protein>
    <recommendedName>
        <fullName evidence="2">Enoyl reductase (ER) domain-containing protein</fullName>
    </recommendedName>
</protein>
<dbReference type="Pfam" id="PF13561">
    <property type="entry name" value="adh_short_C2"/>
    <property type="match status" value="1"/>
</dbReference>
<dbReference type="InterPro" id="IPR020843">
    <property type="entry name" value="ER"/>
</dbReference>
<dbReference type="AlphaFoldDB" id="A0A150H0H7"/>
<dbReference type="Proteomes" id="UP000075714">
    <property type="component" value="Unassembled WGS sequence"/>
</dbReference>
<organism evidence="3 4">
    <name type="scientific">Gonium pectorale</name>
    <name type="common">Green alga</name>
    <dbReference type="NCBI Taxonomy" id="33097"/>
    <lineage>
        <taxon>Eukaryota</taxon>
        <taxon>Viridiplantae</taxon>
        <taxon>Chlorophyta</taxon>
        <taxon>core chlorophytes</taxon>
        <taxon>Chlorophyceae</taxon>
        <taxon>CS clade</taxon>
        <taxon>Chlamydomonadales</taxon>
        <taxon>Volvocaceae</taxon>
        <taxon>Gonium</taxon>
    </lineage>
</organism>
<dbReference type="SUPFAM" id="SSF51735">
    <property type="entry name" value="NAD(P)-binding Rossmann-fold domains"/>
    <property type="match status" value="2"/>
</dbReference>
<dbReference type="PRINTS" id="PR00080">
    <property type="entry name" value="SDRFAMILY"/>
</dbReference>
<dbReference type="InterPro" id="IPR002364">
    <property type="entry name" value="Quin_OxRdtase/zeta-crystal_CS"/>
</dbReference>
<dbReference type="Gene3D" id="3.40.50.720">
    <property type="entry name" value="NAD(P)-binding Rossmann-like Domain"/>
    <property type="match status" value="2"/>
</dbReference>
<dbReference type="InterPro" id="IPR002347">
    <property type="entry name" value="SDR_fam"/>
</dbReference>
<dbReference type="GO" id="GO:0005739">
    <property type="term" value="C:mitochondrion"/>
    <property type="evidence" value="ECO:0007669"/>
    <property type="project" value="TreeGrafter"/>
</dbReference>
<dbReference type="Pfam" id="PF00107">
    <property type="entry name" value="ADH_zinc_N"/>
    <property type="match status" value="1"/>
</dbReference>
<dbReference type="PROSITE" id="PS01162">
    <property type="entry name" value="QOR_ZETA_CRYSTAL"/>
    <property type="match status" value="1"/>
</dbReference>
<dbReference type="GO" id="GO:0016491">
    <property type="term" value="F:oxidoreductase activity"/>
    <property type="evidence" value="ECO:0007669"/>
    <property type="project" value="UniProtKB-KW"/>
</dbReference>
<reference evidence="4" key="1">
    <citation type="journal article" date="2016" name="Nat. Commun.">
        <title>The Gonium pectorale genome demonstrates co-option of cell cycle regulation during the evolution of multicellularity.</title>
        <authorList>
            <person name="Hanschen E.R."/>
            <person name="Marriage T.N."/>
            <person name="Ferris P.J."/>
            <person name="Hamaji T."/>
            <person name="Toyoda A."/>
            <person name="Fujiyama A."/>
            <person name="Neme R."/>
            <person name="Noguchi H."/>
            <person name="Minakuchi Y."/>
            <person name="Suzuki M."/>
            <person name="Kawai-Toyooka H."/>
            <person name="Smith D.R."/>
            <person name="Sparks H."/>
            <person name="Anderson J."/>
            <person name="Bakaric R."/>
            <person name="Luria V."/>
            <person name="Karger A."/>
            <person name="Kirschner M.W."/>
            <person name="Durand P.M."/>
            <person name="Michod R.E."/>
            <person name="Nozaki H."/>
            <person name="Olson B.J."/>
        </authorList>
    </citation>
    <scope>NUCLEOTIDE SEQUENCE [LARGE SCALE GENOMIC DNA]</scope>
    <source>
        <strain evidence="4">NIES-2863</strain>
    </source>
</reference>
<sequence length="578" mass="60382">MYDDAYYRLQLLDLDDAGLRATASSLANRHPAGPSAVRTGVLNVTDSAAQADAFQAHVAAFGGVQLVVLNAGIGERGDVFNPSNAGWQATLDVDLTAVLHGVRAAAELMTEGGAILTVASAGAVFPMPVAPVYAAAKAGVAHFVRSAARTLASRRPPVRLLALCPEFVETPLVTKLMQEASAGQTDDPTKAKRLLGRLDIQLLPPRRVAEAGAVVLIVITTLSPNYRQAARLVTTKRLYGGSLVAAPPPGTLFVRRVFAGVNASDINYSSGRYHANRAEAESKLPFDAGFESVNVVVAVGEGVQGFAPGDCMAALSYGSFSEYGIEPARTALPVPRVAPEVVALLTSGLTASIALEEAGRIKAGETVLVTAAAGGTGQFAVQLAKAAGCKVVATCGGPDKARLLKELGADRIIDYSRESVKEVLKREFPGGVDVVYESVGGEMFEVAVNALAPRGRLVIIGMMSAYGSGWAPGNYPGLAEKLLWKSAAAVGFFLLRYAPLFRTHLTRLVQMWEAGRLRVALDPRVFVGVEAVFEAVEHLHSGRSVGKVVVQMPTELPSGVRGVAAAAAAAALVPASRL</sequence>
<dbReference type="SMART" id="SM00829">
    <property type="entry name" value="PKS_ER"/>
    <property type="match status" value="1"/>
</dbReference>
<dbReference type="InterPro" id="IPR036291">
    <property type="entry name" value="NAD(P)-bd_dom_sf"/>
</dbReference>